<dbReference type="AlphaFoldDB" id="A0A843VJD8"/>
<sequence>MASSPPLPPPTKLGSRVGLVAMPVGRRPRSPWPFSSLTSSPPSVRRPFATTCFATPSASTAAPLTASVGSPPPAAQLQWSLDGRHVLVLNVVACAVRLSRNQFRFRSNLCVLAVFIGNSDPFDVEQKAFGTAANSIERLLDVTREELPDTMAAVRLSGMEISDLTMELSELGRGIGQGVRSSSRAVRIAEDRLRRLTTMTPTVPMRLLSRTQESKGGPVIANAARSLRQGIARGRAISGALLTITQLSRWAFNFFASQRKKRLP</sequence>
<protein>
    <submittedName>
        <fullName evidence="1">Uncharacterized protein</fullName>
    </submittedName>
</protein>
<accession>A0A843VJD8</accession>
<dbReference type="PANTHER" id="PTHR33825:SF5">
    <property type="entry name" value="TRANSMEMBRANE PROTEIN"/>
    <property type="match status" value="1"/>
</dbReference>
<comment type="caution">
    <text evidence="1">The sequence shown here is derived from an EMBL/GenBank/DDBJ whole genome shotgun (WGS) entry which is preliminary data.</text>
</comment>
<keyword evidence="2" id="KW-1185">Reference proteome</keyword>
<dbReference type="PANTHER" id="PTHR33825">
    <property type="entry name" value="CHITINASE-LIKE PROTEIN"/>
    <property type="match status" value="1"/>
</dbReference>
<dbReference type="Proteomes" id="UP000652761">
    <property type="component" value="Unassembled WGS sequence"/>
</dbReference>
<name>A0A843VJD8_COLES</name>
<proteinExistence type="predicted"/>
<gene>
    <name evidence="1" type="ORF">Taro_024108</name>
</gene>
<dbReference type="EMBL" id="NMUH01001346">
    <property type="protein sequence ID" value="MQL91499.1"/>
    <property type="molecule type" value="Genomic_DNA"/>
</dbReference>
<reference evidence="1" key="1">
    <citation type="submission" date="2017-07" db="EMBL/GenBank/DDBJ databases">
        <title>Taro Niue Genome Assembly and Annotation.</title>
        <authorList>
            <person name="Atibalentja N."/>
            <person name="Keating K."/>
            <person name="Fields C.J."/>
        </authorList>
    </citation>
    <scope>NUCLEOTIDE SEQUENCE</scope>
    <source>
        <strain evidence="1">Niue_2</strain>
        <tissue evidence="1">Leaf</tissue>
    </source>
</reference>
<evidence type="ECO:0000313" key="1">
    <source>
        <dbReference type="EMBL" id="MQL91499.1"/>
    </source>
</evidence>
<evidence type="ECO:0000313" key="2">
    <source>
        <dbReference type="Proteomes" id="UP000652761"/>
    </source>
</evidence>
<organism evidence="1 2">
    <name type="scientific">Colocasia esculenta</name>
    <name type="common">Wild taro</name>
    <name type="synonym">Arum esculentum</name>
    <dbReference type="NCBI Taxonomy" id="4460"/>
    <lineage>
        <taxon>Eukaryota</taxon>
        <taxon>Viridiplantae</taxon>
        <taxon>Streptophyta</taxon>
        <taxon>Embryophyta</taxon>
        <taxon>Tracheophyta</taxon>
        <taxon>Spermatophyta</taxon>
        <taxon>Magnoliopsida</taxon>
        <taxon>Liliopsida</taxon>
        <taxon>Araceae</taxon>
        <taxon>Aroideae</taxon>
        <taxon>Colocasieae</taxon>
        <taxon>Colocasia</taxon>
    </lineage>
</organism>
<dbReference type="OrthoDB" id="1923031at2759"/>